<dbReference type="OrthoDB" id="2592092at2759"/>
<gene>
    <name evidence="9" type="ORF">COCVIDRAFT_36897</name>
</gene>
<feature type="compositionally biased region" description="Basic and acidic residues" evidence="6">
    <location>
        <begin position="453"/>
        <end position="473"/>
    </location>
</feature>
<dbReference type="EMBL" id="KI968724">
    <property type="protein sequence ID" value="EUN28019.1"/>
    <property type="molecule type" value="Genomic_DNA"/>
</dbReference>
<evidence type="ECO:0000256" key="2">
    <source>
        <dbReference type="ARBA" id="ARBA00022723"/>
    </source>
</evidence>
<dbReference type="Pfam" id="PF07967">
    <property type="entry name" value="zf-C3HC"/>
    <property type="match status" value="1"/>
</dbReference>
<dbReference type="InterPro" id="IPR013909">
    <property type="entry name" value="NuBaID_C"/>
</dbReference>
<reference evidence="9 10" key="1">
    <citation type="journal article" date="2013" name="PLoS Genet.">
        <title>Comparative genome structure, secondary metabolite, and effector coding capacity across Cochliobolus pathogens.</title>
        <authorList>
            <person name="Condon B.J."/>
            <person name="Leng Y."/>
            <person name="Wu D."/>
            <person name="Bushley K.E."/>
            <person name="Ohm R.A."/>
            <person name="Otillar R."/>
            <person name="Martin J."/>
            <person name="Schackwitz W."/>
            <person name="Grimwood J."/>
            <person name="MohdZainudin N."/>
            <person name="Xue C."/>
            <person name="Wang R."/>
            <person name="Manning V.A."/>
            <person name="Dhillon B."/>
            <person name="Tu Z.J."/>
            <person name="Steffenson B.J."/>
            <person name="Salamov A."/>
            <person name="Sun H."/>
            <person name="Lowry S."/>
            <person name="LaButti K."/>
            <person name="Han J."/>
            <person name="Copeland A."/>
            <person name="Lindquist E."/>
            <person name="Barry K."/>
            <person name="Schmutz J."/>
            <person name="Baker S.E."/>
            <person name="Ciuffetti L.M."/>
            <person name="Grigoriev I.V."/>
            <person name="Zhong S."/>
            <person name="Turgeon B.G."/>
        </authorList>
    </citation>
    <scope>NUCLEOTIDE SEQUENCE [LARGE SCALE GENOMIC DNA]</scope>
    <source>
        <strain evidence="9 10">FI3</strain>
    </source>
</reference>
<dbReference type="GO" id="GO:0008270">
    <property type="term" value="F:zinc ion binding"/>
    <property type="evidence" value="ECO:0007669"/>
    <property type="project" value="UniProtKB-KW"/>
</dbReference>
<evidence type="ECO:0000256" key="1">
    <source>
        <dbReference type="ARBA" id="ARBA00004123"/>
    </source>
</evidence>
<evidence type="ECO:0000256" key="5">
    <source>
        <dbReference type="ARBA" id="ARBA00023242"/>
    </source>
</evidence>
<evidence type="ECO:0000259" key="8">
    <source>
        <dbReference type="Pfam" id="PF08600"/>
    </source>
</evidence>
<dbReference type="RefSeq" id="XP_014557619.1">
    <property type="nucleotide sequence ID" value="XM_014702133.1"/>
</dbReference>
<organism evidence="9 10">
    <name type="scientific">Bipolaris victoriae (strain FI3)</name>
    <name type="common">Victoria blight of oats agent</name>
    <name type="synonym">Cochliobolus victoriae</name>
    <dbReference type="NCBI Taxonomy" id="930091"/>
    <lineage>
        <taxon>Eukaryota</taxon>
        <taxon>Fungi</taxon>
        <taxon>Dikarya</taxon>
        <taxon>Ascomycota</taxon>
        <taxon>Pezizomycotina</taxon>
        <taxon>Dothideomycetes</taxon>
        <taxon>Pleosporomycetidae</taxon>
        <taxon>Pleosporales</taxon>
        <taxon>Pleosporineae</taxon>
        <taxon>Pleosporaceae</taxon>
        <taxon>Bipolaris</taxon>
    </lineage>
</organism>
<dbReference type="Proteomes" id="UP000054337">
    <property type="component" value="Unassembled WGS sequence"/>
</dbReference>
<feature type="region of interest" description="Disordered" evidence="6">
    <location>
        <begin position="31"/>
        <end position="77"/>
    </location>
</feature>
<keyword evidence="3" id="KW-0863">Zinc-finger</keyword>
<keyword evidence="4" id="KW-0862">Zinc</keyword>
<dbReference type="GeneID" id="26256051"/>
<evidence type="ECO:0008006" key="11">
    <source>
        <dbReference type="Google" id="ProtNLM"/>
    </source>
</evidence>
<protein>
    <recommendedName>
        <fullName evidence="11">C3HC-type domain-containing protein</fullName>
    </recommendedName>
</protein>
<evidence type="ECO:0000256" key="6">
    <source>
        <dbReference type="SAM" id="MobiDB-lite"/>
    </source>
</evidence>
<keyword evidence="5" id="KW-0539">Nucleus</keyword>
<evidence type="ECO:0000259" key="7">
    <source>
        <dbReference type="Pfam" id="PF07967"/>
    </source>
</evidence>
<sequence>MASTQQQQPALATTKRKFNKLLDNLTASTSTTSLANSLQESNASTESLSDLDDPNQPNKRPRSAGLSTERERNISEGQERIRQLKEQLMTPRREGTVRVVGKTLYTPKASTPKASTPRKEPNFQPYSQEHFLARLKTFADVKKWTTKPDAINEVEWAMRGWSCDIWNTVACKGGCENRVAVKLRPKRKDASGRDLEMSEDLTVEVDNALVQRYKELIVEGHAEDCLWRKRGCQEDIYHIPIASRAKSSAELLDRYRSLRAIASDLPFLEHITYPEPSIRRIVERIPSTFFTSTPDTPYPTSSTDIVAFGFALFGWTGVSESRISLAVCNHCFQRLGLWLSSASRLQEMSRKLEVPVDSLRLNLVEAHREHCPWKNAEVQGNSKDGPIANMAAWQTLQFILLGRSKDSFSSSSAAAAAAPNTPQKSTPRKSHAGRTDSVELDADLEYPRGSMDSVDRPKYNDEDDEGGLKEKWIKLKAKLKRSASKKSMKSTKSGKSGKSGKSTFTKEK</sequence>
<feature type="domain" description="NuBaID C-terminal" evidence="8">
    <location>
        <begin position="307"/>
        <end position="396"/>
    </location>
</feature>
<evidence type="ECO:0000313" key="10">
    <source>
        <dbReference type="Proteomes" id="UP000054337"/>
    </source>
</evidence>
<keyword evidence="10" id="KW-1185">Reference proteome</keyword>
<dbReference type="Pfam" id="PF08600">
    <property type="entry name" value="NuBaID_C"/>
    <property type="match status" value="1"/>
</dbReference>
<dbReference type="PANTHER" id="PTHR15835:SF6">
    <property type="entry name" value="ZINC FINGER C3HC-TYPE PROTEIN 1"/>
    <property type="match status" value="1"/>
</dbReference>
<evidence type="ECO:0000256" key="3">
    <source>
        <dbReference type="ARBA" id="ARBA00022771"/>
    </source>
</evidence>
<feature type="compositionally biased region" description="Low complexity" evidence="6">
    <location>
        <begin position="490"/>
        <end position="508"/>
    </location>
</feature>
<comment type="subcellular location">
    <subcellularLocation>
        <location evidence="1">Nucleus</location>
    </subcellularLocation>
</comment>
<feature type="compositionally biased region" description="Polar residues" evidence="6">
    <location>
        <begin position="39"/>
        <end position="48"/>
    </location>
</feature>
<evidence type="ECO:0000313" key="9">
    <source>
        <dbReference type="EMBL" id="EUN28019.1"/>
    </source>
</evidence>
<proteinExistence type="predicted"/>
<evidence type="ECO:0000256" key="4">
    <source>
        <dbReference type="ARBA" id="ARBA00022833"/>
    </source>
</evidence>
<dbReference type="HOGENOM" id="CLU_031412_1_0_1"/>
<dbReference type="InterPro" id="IPR012935">
    <property type="entry name" value="NuBaID_N"/>
</dbReference>
<name>W7EM48_BIPV3</name>
<feature type="domain" description="C3HC-type" evidence="7">
    <location>
        <begin position="125"/>
        <end position="267"/>
    </location>
</feature>
<dbReference type="AlphaFoldDB" id="W7EM48"/>
<feature type="compositionally biased region" description="Basic and acidic residues" evidence="6">
    <location>
        <begin position="68"/>
        <end position="77"/>
    </location>
</feature>
<feature type="region of interest" description="Disordered" evidence="6">
    <location>
        <begin position="411"/>
        <end position="508"/>
    </location>
</feature>
<dbReference type="GO" id="GO:0005634">
    <property type="term" value="C:nucleus"/>
    <property type="evidence" value="ECO:0007669"/>
    <property type="project" value="UniProtKB-SubCell"/>
</dbReference>
<dbReference type="PANTHER" id="PTHR15835">
    <property type="entry name" value="NUCLEAR-INTERACTING PARTNER OF ALK"/>
    <property type="match status" value="1"/>
</dbReference>
<feature type="compositionally biased region" description="Basic residues" evidence="6">
    <location>
        <begin position="474"/>
        <end position="489"/>
    </location>
</feature>
<keyword evidence="2" id="KW-0479">Metal-binding</keyword>
<accession>W7EM48</accession>